<proteinExistence type="predicted"/>
<feature type="compositionally biased region" description="Low complexity" evidence="1">
    <location>
        <begin position="38"/>
        <end position="67"/>
    </location>
</feature>
<reference evidence="2" key="1">
    <citation type="submission" date="2021-08" db="EMBL/GenBank/DDBJ databases">
        <authorList>
            <person name="Nwanade C."/>
            <person name="Wang M."/>
            <person name="Masoudi A."/>
            <person name="Yu Z."/>
            <person name="Liu J."/>
        </authorList>
    </citation>
    <scope>NUCLEOTIDE SEQUENCE</scope>
    <source>
        <strain evidence="2">S056</strain>
    </source>
</reference>
<protein>
    <submittedName>
        <fullName evidence="2">Divergent polysaccharide deacetylase family protein</fullName>
    </submittedName>
</protein>
<dbReference type="InterPro" id="IPR011330">
    <property type="entry name" value="Glyco_hydro/deAcase_b/a-brl"/>
</dbReference>
<gene>
    <name evidence="2" type="ORF">K3X48_04515</name>
</gene>
<dbReference type="SUPFAM" id="SSF88713">
    <property type="entry name" value="Glycoside hydrolase/deacetylase"/>
    <property type="match status" value="1"/>
</dbReference>
<feature type="region of interest" description="Disordered" evidence="1">
    <location>
        <begin position="34"/>
        <end position="293"/>
    </location>
</feature>
<dbReference type="Gene3D" id="3.20.20.370">
    <property type="entry name" value="Glycoside hydrolase/deacetylase"/>
    <property type="match status" value="1"/>
</dbReference>
<evidence type="ECO:0000313" key="3">
    <source>
        <dbReference type="Proteomes" id="UP001057991"/>
    </source>
</evidence>
<sequence length="546" mass="54904">MSRGFLSGVAMGAIVSGLGLAGLSLVMPMADAPVGPSAETEAPVAAPEVAPLTSSPATSSPVPSAPAGDDPAAMATGEVAGQNTDTSTDQPAAPDLSEAAPDAPVSPDLSDGEHPVSEPAPEMAPEMALEGDEAPLSDGASEAPKPPEGMVPDGAPIAVPTGPAAQVEDAAPVVDAPPAGAETAPAPVSPKEDPAPDVVADTPIAGAGGLPVQTPALETDPPESLPDGDSDAPAPAEAPADEMQPDPEDTPMTDGQAEEATLSEDPSASGGPARIALSDNPSSPIGDLAPNVTTDRLPTIAAGEAPQDAPEVISEADAARAQSPLAIERNAIPFDRMGDDPIMAIILRDQGAERQALGELSSLPFPISIVIDATAADAEEAIAYYRAKGAEIVIEASLPEAATPTDAEVNFQIQKDVMEQGVAVFLPEESGFQDNTELANQVSEILLAGGFGAVSSPVGLSTGHRIALKAGVPSGLVFRDVDGAGQDGRAIRRFLDNAAFKARQQDGVIVLGRARPETLQALIEWSLGSRAKSVSLAPVSAVLLGE</sequence>
<dbReference type="InterPro" id="IPR006837">
    <property type="entry name" value="Divergent_DAC"/>
</dbReference>
<dbReference type="AlphaFoldDB" id="A0A9Q9M060"/>
<feature type="compositionally biased region" description="Acidic residues" evidence="1">
    <location>
        <begin position="239"/>
        <end position="251"/>
    </location>
</feature>
<name>A0A9Q9M060_9RHOB</name>
<dbReference type="Proteomes" id="UP001057991">
    <property type="component" value="Chromosome"/>
</dbReference>
<dbReference type="Pfam" id="PF04748">
    <property type="entry name" value="Polysacc_deac_2"/>
    <property type="match status" value="1"/>
</dbReference>
<dbReference type="GO" id="GO:0005975">
    <property type="term" value="P:carbohydrate metabolic process"/>
    <property type="evidence" value="ECO:0007669"/>
    <property type="project" value="InterPro"/>
</dbReference>
<feature type="compositionally biased region" description="Polar residues" evidence="1">
    <location>
        <begin position="81"/>
        <end position="90"/>
    </location>
</feature>
<accession>A0A9Q9M060</accession>
<evidence type="ECO:0000313" key="2">
    <source>
        <dbReference type="EMBL" id="UWP96259.1"/>
    </source>
</evidence>
<dbReference type="RefSeq" id="WP_259806486.1">
    <property type="nucleotide sequence ID" value="NZ_CP080776.1"/>
</dbReference>
<evidence type="ECO:0000256" key="1">
    <source>
        <dbReference type="SAM" id="MobiDB-lite"/>
    </source>
</evidence>
<organism evidence="2 3">
    <name type="scientific">Aliiroseovarius crassostreae</name>
    <dbReference type="NCBI Taxonomy" id="154981"/>
    <lineage>
        <taxon>Bacteria</taxon>
        <taxon>Pseudomonadati</taxon>
        <taxon>Pseudomonadota</taxon>
        <taxon>Alphaproteobacteria</taxon>
        <taxon>Rhodobacterales</taxon>
        <taxon>Paracoccaceae</taxon>
        <taxon>Aliiroseovarius</taxon>
    </lineage>
</organism>
<dbReference type="EMBL" id="CP080776">
    <property type="protein sequence ID" value="UWP96259.1"/>
    <property type="molecule type" value="Genomic_DNA"/>
</dbReference>
<feature type="compositionally biased region" description="Low complexity" evidence="1">
    <location>
        <begin position="163"/>
        <end position="186"/>
    </location>
</feature>